<evidence type="ECO:0000313" key="8">
    <source>
        <dbReference type="RefSeq" id="XP_011292505.1"/>
    </source>
</evidence>
<keyword evidence="2 8" id="KW-0722">Serine protease inhibitor</keyword>
<evidence type="ECO:0000256" key="3">
    <source>
        <dbReference type="RuleBase" id="RU000411"/>
    </source>
</evidence>
<dbReference type="InterPro" id="IPR042185">
    <property type="entry name" value="Serpin_sf_2"/>
</dbReference>
<feature type="domain" description="Serpin" evidence="5">
    <location>
        <begin position="66"/>
        <end position="437"/>
    </location>
</feature>
<reference evidence="6" key="2">
    <citation type="submission" date="2020-05" db="UniProtKB">
        <authorList>
            <consortium name="EnsemblMetazoa"/>
        </authorList>
    </citation>
    <scope>IDENTIFICATION</scope>
    <source>
        <strain evidence="6">Aabys</strain>
    </source>
</reference>
<dbReference type="PANTHER" id="PTHR11461:SF367">
    <property type="entry name" value="GH21475P-RELATED"/>
    <property type="match status" value="1"/>
</dbReference>
<dbReference type="Gene3D" id="3.30.497.10">
    <property type="entry name" value="Antithrombin, subunit I, domain 2"/>
    <property type="match status" value="1"/>
</dbReference>
<evidence type="ECO:0000313" key="7">
    <source>
        <dbReference type="Proteomes" id="UP001652621"/>
    </source>
</evidence>
<dbReference type="Gene3D" id="2.30.39.10">
    <property type="entry name" value="Alpha-1-antitrypsin, domain 1"/>
    <property type="match status" value="1"/>
</dbReference>
<dbReference type="eggNOG" id="KOG2392">
    <property type="taxonomic scope" value="Eukaryota"/>
</dbReference>
<keyword evidence="7" id="KW-1185">Reference proteome</keyword>
<dbReference type="GO" id="GO:0004867">
    <property type="term" value="F:serine-type endopeptidase inhibitor activity"/>
    <property type="evidence" value="ECO:0007669"/>
    <property type="project" value="UniProtKB-KW"/>
</dbReference>
<evidence type="ECO:0000256" key="1">
    <source>
        <dbReference type="ARBA" id="ARBA00022690"/>
    </source>
</evidence>
<feature type="signal peptide" evidence="4">
    <location>
        <begin position="1"/>
        <end position="23"/>
    </location>
</feature>
<dbReference type="RefSeq" id="XP_011292505.1">
    <property type="nucleotide sequence ID" value="XM_011294203.2"/>
</dbReference>
<dbReference type="CDD" id="cd19598">
    <property type="entry name" value="serpin77Ba-like_insects"/>
    <property type="match status" value="1"/>
</dbReference>
<accession>A0A1I8MAV0</accession>
<dbReference type="InterPro" id="IPR036186">
    <property type="entry name" value="Serpin_sf"/>
</dbReference>
<name>A0A1I8MAV0_MUSDO</name>
<gene>
    <name evidence="6" type="primary">101900379</name>
    <name evidence="8" type="synonym">LOC101900379</name>
</gene>
<dbReference type="OrthoDB" id="9440847at2759"/>
<dbReference type="EnsemblMetazoa" id="MDOA003000-RB">
    <property type="protein sequence ID" value="MDOA003000-PB"/>
    <property type="gene ID" value="MDOA003000"/>
</dbReference>
<reference evidence="8" key="3">
    <citation type="submission" date="2025-04" db="UniProtKB">
        <authorList>
            <consortium name="RefSeq"/>
        </authorList>
    </citation>
    <scope>IDENTIFICATION</scope>
</reference>
<dbReference type="GeneID" id="101900379"/>
<feature type="chain" id="PRO_5014271553" evidence="4">
    <location>
        <begin position="24"/>
        <end position="440"/>
    </location>
</feature>
<dbReference type="STRING" id="7370.A0A1I8MAV0"/>
<reference evidence="8" key="1">
    <citation type="journal article" date="2015" name="G3 (Bethesda)">
        <title>Transcriptomic Analysis of Musca domestica to Reveal Key Genes of the Prophenoloxidase-Activating System.</title>
        <authorList>
            <person name="Li D."/>
            <person name="Liang Y."/>
            <person name="Wang X."/>
            <person name="Wang L."/>
            <person name="Qi M."/>
            <person name="Yu Y."/>
            <person name="Luan Y."/>
        </authorList>
    </citation>
    <scope>NUCLEOTIDE SEQUENCE</scope>
</reference>
<dbReference type="InterPro" id="IPR042178">
    <property type="entry name" value="Serpin_sf_1"/>
</dbReference>
<dbReference type="InterPro" id="IPR000215">
    <property type="entry name" value="Serpin_fam"/>
</dbReference>
<evidence type="ECO:0000256" key="2">
    <source>
        <dbReference type="ARBA" id="ARBA00022900"/>
    </source>
</evidence>
<evidence type="ECO:0000259" key="5">
    <source>
        <dbReference type="SMART" id="SM00093"/>
    </source>
</evidence>
<evidence type="ECO:0000313" key="6">
    <source>
        <dbReference type="EnsemblMetazoa" id="MDOA003000-PA"/>
    </source>
</evidence>
<dbReference type="KEGG" id="mde:101900379"/>
<organism evidence="6">
    <name type="scientific">Musca domestica</name>
    <name type="common">House fly</name>
    <dbReference type="NCBI Taxonomy" id="7370"/>
    <lineage>
        <taxon>Eukaryota</taxon>
        <taxon>Metazoa</taxon>
        <taxon>Ecdysozoa</taxon>
        <taxon>Arthropoda</taxon>
        <taxon>Hexapoda</taxon>
        <taxon>Insecta</taxon>
        <taxon>Pterygota</taxon>
        <taxon>Neoptera</taxon>
        <taxon>Endopterygota</taxon>
        <taxon>Diptera</taxon>
        <taxon>Brachycera</taxon>
        <taxon>Muscomorpha</taxon>
        <taxon>Muscoidea</taxon>
        <taxon>Muscidae</taxon>
        <taxon>Musca</taxon>
    </lineage>
</organism>
<dbReference type="VEuPathDB" id="VectorBase:MDOMA2_000550"/>
<dbReference type="InterPro" id="IPR023796">
    <property type="entry name" value="Serpin_dom"/>
</dbReference>
<dbReference type="Pfam" id="PF00079">
    <property type="entry name" value="Serpin"/>
    <property type="match status" value="1"/>
</dbReference>
<proteinExistence type="inferred from homology"/>
<dbReference type="VEuPathDB" id="VectorBase:MDOA003000"/>
<dbReference type="AlphaFoldDB" id="A0A1I8MAV0"/>
<dbReference type="SMART" id="SM00093">
    <property type="entry name" value="SERPIN"/>
    <property type="match status" value="1"/>
</dbReference>
<sequence>MKFYLAVVALICLTLQICPVTQAQRSAPPILASNITPNFPSRSSMDADALRESQHRIAVGTERFALEFWKRMSDFHLAAPGKNYMISPFAVWSLLLLLAEGANGNTLKDFQKTLYLDPDHRAIRLAYKQISQQLKVNTSTIEVASFQALFTDINRPVYRDYENLVTRIYESALIPVNFSDVNRTFTQINEDINRATRGLLPYSVQPQDFENAALLMISALYFKGKWKFPFDPAQTISAPFHDETGKVMGNVQMMTQVGPFNYANMKSLDSYILELPYGKEDRLSMFLILPKKSVSLNTVIGNLRKDGIRPIVDELNKVAAMNAEEEIEDQVEVFLPKFKYSSHFSLRTVLTNMGIVDAFEPSLANLENMAKNMYVGSIFQSTRIIVNEEGTEAAAVTTAVLVNKASPTKFYLDRPFAYVIVEKTSGLLLFCGEVRSNDFV</sequence>
<dbReference type="SUPFAM" id="SSF56574">
    <property type="entry name" value="Serpins"/>
    <property type="match status" value="1"/>
</dbReference>
<dbReference type="Proteomes" id="UP001652621">
    <property type="component" value="Unplaced"/>
</dbReference>
<evidence type="ECO:0000256" key="4">
    <source>
        <dbReference type="SAM" id="SignalP"/>
    </source>
</evidence>
<dbReference type="GO" id="GO:0005615">
    <property type="term" value="C:extracellular space"/>
    <property type="evidence" value="ECO:0007669"/>
    <property type="project" value="InterPro"/>
</dbReference>
<dbReference type="EnsemblMetazoa" id="MDOA003000-RA">
    <property type="protein sequence ID" value="MDOA003000-PA"/>
    <property type="gene ID" value="MDOA003000"/>
</dbReference>
<keyword evidence="1 8" id="KW-0646">Protease inhibitor</keyword>
<keyword evidence="4" id="KW-0732">Signal</keyword>
<protein>
    <submittedName>
        <fullName evidence="8">Serine protease inhibitor 77Ba</fullName>
    </submittedName>
</protein>
<comment type="similarity">
    <text evidence="3">Belongs to the serpin family.</text>
</comment>
<dbReference type="PANTHER" id="PTHR11461">
    <property type="entry name" value="SERINE PROTEASE INHIBITOR, SERPIN"/>
    <property type="match status" value="1"/>
</dbReference>